<keyword evidence="2" id="KW-1185">Reference proteome</keyword>
<dbReference type="RefSeq" id="WP_251800713.1">
    <property type="nucleotide sequence ID" value="NZ_JAMQOL010000037.1"/>
</dbReference>
<proteinExistence type="predicted"/>
<organism evidence="1 2">
    <name type="scientific">Paractinoplanes hotanensis</name>
    <dbReference type="NCBI Taxonomy" id="2906497"/>
    <lineage>
        <taxon>Bacteria</taxon>
        <taxon>Bacillati</taxon>
        <taxon>Actinomycetota</taxon>
        <taxon>Actinomycetes</taxon>
        <taxon>Micromonosporales</taxon>
        <taxon>Micromonosporaceae</taxon>
        <taxon>Paractinoplanes</taxon>
    </lineage>
</organism>
<accession>A0ABT0Y5U8</accession>
<gene>
    <name evidence="1" type="ORF">LXN57_25385</name>
</gene>
<name>A0ABT0Y5U8_9ACTN</name>
<evidence type="ECO:0000313" key="1">
    <source>
        <dbReference type="EMBL" id="MCM4080913.1"/>
    </source>
</evidence>
<protein>
    <submittedName>
        <fullName evidence="1">Uncharacterized protein</fullName>
    </submittedName>
</protein>
<reference evidence="1 2" key="1">
    <citation type="submission" date="2022-06" db="EMBL/GenBank/DDBJ databases">
        <title>Actinoplanes abujensis sp. nov., isolated from Nigerian arid soil.</title>
        <authorList>
            <person name="Ding P."/>
        </authorList>
    </citation>
    <scope>NUCLEOTIDE SEQUENCE [LARGE SCALE GENOMIC DNA]</scope>
    <source>
        <strain evidence="2">TRM88002</strain>
    </source>
</reference>
<dbReference type="Proteomes" id="UP001523216">
    <property type="component" value="Unassembled WGS sequence"/>
</dbReference>
<dbReference type="EMBL" id="JAMQOL010000037">
    <property type="protein sequence ID" value="MCM4080913.1"/>
    <property type="molecule type" value="Genomic_DNA"/>
</dbReference>
<evidence type="ECO:0000313" key="2">
    <source>
        <dbReference type="Proteomes" id="UP001523216"/>
    </source>
</evidence>
<sequence>MPKILRRPRARSLVAAVVGGGLVLGLAAPAHANYISPKFKTKAACNAARPTYVSSWTSPGPCLRQYDDTNGKVTKWWDFIVTTRY</sequence>
<comment type="caution">
    <text evidence="1">The sequence shown here is derived from an EMBL/GenBank/DDBJ whole genome shotgun (WGS) entry which is preliminary data.</text>
</comment>